<keyword evidence="3" id="KW-1185">Reference proteome</keyword>
<name>A0A6G1GNZ1_9PEZI</name>
<dbReference type="Proteomes" id="UP000800041">
    <property type="component" value="Unassembled WGS sequence"/>
</dbReference>
<organism evidence="2 3">
    <name type="scientific">Aulographum hederae CBS 113979</name>
    <dbReference type="NCBI Taxonomy" id="1176131"/>
    <lineage>
        <taxon>Eukaryota</taxon>
        <taxon>Fungi</taxon>
        <taxon>Dikarya</taxon>
        <taxon>Ascomycota</taxon>
        <taxon>Pezizomycotina</taxon>
        <taxon>Dothideomycetes</taxon>
        <taxon>Pleosporomycetidae</taxon>
        <taxon>Aulographales</taxon>
        <taxon>Aulographaceae</taxon>
    </lineage>
</organism>
<accession>A0A6G1GNZ1</accession>
<evidence type="ECO:0000256" key="1">
    <source>
        <dbReference type="SAM" id="MobiDB-lite"/>
    </source>
</evidence>
<dbReference type="EMBL" id="ML977183">
    <property type="protein sequence ID" value="KAF1982534.1"/>
    <property type="molecule type" value="Genomic_DNA"/>
</dbReference>
<evidence type="ECO:0000313" key="3">
    <source>
        <dbReference type="Proteomes" id="UP000800041"/>
    </source>
</evidence>
<sequence length="174" mass="19218">MRDLAVCSLILSPSSAYPSTSTRSAPTSTGPPRSGARQDISRKWKFRSSLGTANPKKRPRSCVGGSNRSLMIPFRDFPGRGRSRLLRRRSRGPRMLLLVLLFGTQSKRLSILLTSRRCSCPLYHIYTSHHFRPEEALAAVASPVALLRPPQSLTSAPVEQEILEIPPLLASLSQ</sequence>
<dbReference type="AlphaFoldDB" id="A0A6G1GNZ1"/>
<gene>
    <name evidence="2" type="ORF">K402DRAFT_193326</name>
</gene>
<proteinExistence type="predicted"/>
<protein>
    <submittedName>
        <fullName evidence="2">Uncharacterized protein</fullName>
    </submittedName>
</protein>
<feature type="compositionally biased region" description="Low complexity" evidence="1">
    <location>
        <begin position="16"/>
        <end position="35"/>
    </location>
</feature>
<feature type="region of interest" description="Disordered" evidence="1">
    <location>
        <begin position="16"/>
        <end position="67"/>
    </location>
</feature>
<reference evidence="2" key="1">
    <citation type="journal article" date="2020" name="Stud. Mycol.">
        <title>101 Dothideomycetes genomes: a test case for predicting lifestyles and emergence of pathogens.</title>
        <authorList>
            <person name="Haridas S."/>
            <person name="Albert R."/>
            <person name="Binder M."/>
            <person name="Bloem J."/>
            <person name="Labutti K."/>
            <person name="Salamov A."/>
            <person name="Andreopoulos B."/>
            <person name="Baker S."/>
            <person name="Barry K."/>
            <person name="Bills G."/>
            <person name="Bluhm B."/>
            <person name="Cannon C."/>
            <person name="Castanera R."/>
            <person name="Culley D."/>
            <person name="Daum C."/>
            <person name="Ezra D."/>
            <person name="Gonzalez J."/>
            <person name="Henrissat B."/>
            <person name="Kuo A."/>
            <person name="Liang C."/>
            <person name="Lipzen A."/>
            <person name="Lutzoni F."/>
            <person name="Magnuson J."/>
            <person name="Mondo S."/>
            <person name="Nolan M."/>
            <person name="Ohm R."/>
            <person name="Pangilinan J."/>
            <person name="Park H.-J."/>
            <person name="Ramirez L."/>
            <person name="Alfaro M."/>
            <person name="Sun H."/>
            <person name="Tritt A."/>
            <person name="Yoshinaga Y."/>
            <person name="Zwiers L.-H."/>
            <person name="Turgeon B."/>
            <person name="Goodwin S."/>
            <person name="Spatafora J."/>
            <person name="Crous P."/>
            <person name="Grigoriev I."/>
        </authorList>
    </citation>
    <scope>NUCLEOTIDE SEQUENCE</scope>
    <source>
        <strain evidence="2">CBS 113979</strain>
    </source>
</reference>
<evidence type="ECO:0000313" key="2">
    <source>
        <dbReference type="EMBL" id="KAF1982534.1"/>
    </source>
</evidence>